<sequence>MKRQQAGVALALVVWFLAGMSLLVAGIVSIARVDAGMTQLHLARAKAVAVGDGAISLAMVELTQNRTGSAMQPVVTQSSHSLGDVQVKVQLIPSNGLVNLNNAPDKILAGLFAIGGAIDPGDAQILADNVVKWRKPKVTGRNLRVASAKRFYAPEDLLRVDGVTRGLLDSIRDYVVVGPWASGGIDWNSSPEAIMGLLDDVNPGRAKMLRDRRENLARTDGANAGLRRGGGVDSYRADALVEYGGRTWLRRRWISMTPGNKSALPWRVVRTEPPRVVEAGIRDRE</sequence>
<comment type="caution">
    <text evidence="1">The sequence shown here is derived from an EMBL/GenBank/DDBJ whole genome shotgun (WGS) entry which is preliminary data.</text>
</comment>
<organism evidence="1 2">
    <name type="scientific">Halioglobus japonicus</name>
    <dbReference type="NCBI Taxonomy" id="930805"/>
    <lineage>
        <taxon>Bacteria</taxon>
        <taxon>Pseudomonadati</taxon>
        <taxon>Pseudomonadota</taxon>
        <taxon>Gammaproteobacteria</taxon>
        <taxon>Cellvibrionales</taxon>
        <taxon>Halieaceae</taxon>
        <taxon>Halioglobus</taxon>
    </lineage>
</organism>
<dbReference type="InterPro" id="IPR010994">
    <property type="entry name" value="RuvA_2-like"/>
</dbReference>
<reference evidence="1 2" key="1">
    <citation type="submission" date="2018-01" db="EMBL/GenBank/DDBJ databases">
        <title>The draft genome sequence of Halioglobus japonicus S1-36.</title>
        <authorList>
            <person name="Du Z.-J."/>
            <person name="Shi M.-J."/>
        </authorList>
    </citation>
    <scope>NUCLEOTIDE SEQUENCE [LARGE SCALE GENOMIC DNA]</scope>
    <source>
        <strain evidence="1 2">S1-36</strain>
    </source>
</reference>
<evidence type="ECO:0000313" key="1">
    <source>
        <dbReference type="EMBL" id="PLW86295.1"/>
    </source>
</evidence>
<dbReference type="AlphaFoldDB" id="A0AAP8SN56"/>
<evidence type="ECO:0000313" key="2">
    <source>
        <dbReference type="Proteomes" id="UP000235162"/>
    </source>
</evidence>
<accession>A0AAP8SN56</accession>
<proteinExistence type="predicted"/>
<name>A0AAP8SN56_9GAMM</name>
<dbReference type="SUPFAM" id="SSF47781">
    <property type="entry name" value="RuvA domain 2-like"/>
    <property type="match status" value="1"/>
</dbReference>
<gene>
    <name evidence="1" type="ORF">C0029_07655</name>
</gene>
<keyword evidence="2" id="KW-1185">Reference proteome</keyword>
<dbReference type="KEGG" id="hja:BST95_08610"/>
<dbReference type="Proteomes" id="UP000235162">
    <property type="component" value="Unassembled WGS sequence"/>
</dbReference>
<dbReference type="RefSeq" id="WP_084198916.1">
    <property type="nucleotide sequence ID" value="NZ_BMYL01000002.1"/>
</dbReference>
<protein>
    <submittedName>
        <fullName evidence="1">General secretion pathway protein GspK</fullName>
    </submittedName>
</protein>
<dbReference type="EMBL" id="PKUR01000002">
    <property type="protein sequence ID" value="PLW86295.1"/>
    <property type="molecule type" value="Genomic_DNA"/>
</dbReference>